<dbReference type="Pfam" id="PF02632">
    <property type="entry name" value="BioY"/>
    <property type="match status" value="1"/>
</dbReference>
<dbReference type="GO" id="GO:0015225">
    <property type="term" value="F:biotin transmembrane transporter activity"/>
    <property type="evidence" value="ECO:0007669"/>
    <property type="project" value="UniProtKB-UniRule"/>
</dbReference>
<name>A0A916YY20_9BACL</name>
<dbReference type="RefSeq" id="WP_188992354.1">
    <property type="nucleotide sequence ID" value="NZ_BMHP01000002.1"/>
</dbReference>
<feature type="transmembrane region" description="Helical" evidence="3">
    <location>
        <begin position="103"/>
        <end position="123"/>
    </location>
</feature>
<dbReference type="PANTHER" id="PTHR34295">
    <property type="entry name" value="BIOTIN TRANSPORTER BIOY"/>
    <property type="match status" value="1"/>
</dbReference>
<evidence type="ECO:0000256" key="2">
    <source>
        <dbReference type="PIRNR" id="PIRNR016661"/>
    </source>
</evidence>
<proteinExistence type="inferred from homology"/>
<accession>A0A916YY20</accession>
<dbReference type="AlphaFoldDB" id="A0A916YY20"/>
<comment type="caution">
    <text evidence="4">The sequence shown here is derived from an EMBL/GenBank/DDBJ whole genome shotgun (WGS) entry which is preliminary data.</text>
</comment>
<reference evidence="4" key="2">
    <citation type="submission" date="2020-09" db="EMBL/GenBank/DDBJ databases">
        <authorList>
            <person name="Sun Q."/>
            <person name="Zhou Y."/>
        </authorList>
    </citation>
    <scope>NUCLEOTIDE SEQUENCE</scope>
    <source>
        <strain evidence="4">CGMCC 1.15178</strain>
    </source>
</reference>
<organism evidence="4 5">
    <name type="scientific">Paenibacillus nasutitermitis</name>
    <dbReference type="NCBI Taxonomy" id="1652958"/>
    <lineage>
        <taxon>Bacteria</taxon>
        <taxon>Bacillati</taxon>
        <taxon>Bacillota</taxon>
        <taxon>Bacilli</taxon>
        <taxon>Bacillales</taxon>
        <taxon>Paenibacillaceae</taxon>
        <taxon>Paenibacillus</taxon>
    </lineage>
</organism>
<keyword evidence="2 3" id="KW-0472">Membrane</keyword>
<sequence>MSSSYPNASTAASQPGTIYRIRGIVFTALFAALFIAFSFIQIPLWYTAIPITLQTLAVMLAGGLLGASYGFWSIALVVLLTATGLPLLNGHGGLSVLMGATAGFIWMFPFAALLIGWTSDLVFGSGNKLTTKGRIALLLGIIVFGVLFIYASGVLWYAHFAHVSLAKALAACCYPFLTGDTIKTVVAFLLIPILRPLLPRLRASKQK</sequence>
<keyword evidence="5" id="KW-1185">Reference proteome</keyword>
<comment type="subcellular location">
    <subcellularLocation>
        <location evidence="2">Cell membrane</location>
        <topology evidence="2">Multi-pass membrane protein</topology>
    </subcellularLocation>
</comment>
<feature type="transmembrane region" description="Helical" evidence="3">
    <location>
        <begin position="135"/>
        <end position="161"/>
    </location>
</feature>
<evidence type="ECO:0000256" key="3">
    <source>
        <dbReference type="SAM" id="Phobius"/>
    </source>
</evidence>
<keyword evidence="2" id="KW-1003">Cell membrane</keyword>
<protein>
    <recommendedName>
        <fullName evidence="2">Biotin transporter</fullName>
    </recommendedName>
</protein>
<keyword evidence="3" id="KW-0812">Transmembrane</keyword>
<evidence type="ECO:0000313" key="5">
    <source>
        <dbReference type="Proteomes" id="UP000612456"/>
    </source>
</evidence>
<dbReference type="EMBL" id="BMHP01000002">
    <property type="protein sequence ID" value="GGD66771.1"/>
    <property type="molecule type" value="Genomic_DNA"/>
</dbReference>
<keyword evidence="3" id="KW-1133">Transmembrane helix</keyword>
<gene>
    <name evidence="4" type="ORF">GCM10010911_25630</name>
</gene>
<reference evidence="4" key="1">
    <citation type="journal article" date="2014" name="Int. J. Syst. Evol. Microbiol.">
        <title>Complete genome sequence of Corynebacterium casei LMG S-19264T (=DSM 44701T), isolated from a smear-ripened cheese.</title>
        <authorList>
            <consortium name="US DOE Joint Genome Institute (JGI-PGF)"/>
            <person name="Walter F."/>
            <person name="Albersmeier A."/>
            <person name="Kalinowski J."/>
            <person name="Ruckert C."/>
        </authorList>
    </citation>
    <scope>NUCLEOTIDE SEQUENCE</scope>
    <source>
        <strain evidence="4">CGMCC 1.15178</strain>
    </source>
</reference>
<keyword evidence="2" id="KW-0813">Transport</keyword>
<dbReference type="GO" id="GO:0005886">
    <property type="term" value="C:plasma membrane"/>
    <property type="evidence" value="ECO:0007669"/>
    <property type="project" value="UniProtKB-SubCell"/>
</dbReference>
<dbReference type="Proteomes" id="UP000612456">
    <property type="component" value="Unassembled WGS sequence"/>
</dbReference>
<comment type="similarity">
    <text evidence="1 2">Belongs to the BioY family.</text>
</comment>
<dbReference type="PANTHER" id="PTHR34295:SF1">
    <property type="entry name" value="BIOTIN TRANSPORTER BIOY"/>
    <property type="match status" value="1"/>
</dbReference>
<dbReference type="InterPro" id="IPR003784">
    <property type="entry name" value="BioY"/>
</dbReference>
<dbReference type="Gene3D" id="1.10.1760.20">
    <property type="match status" value="1"/>
</dbReference>
<dbReference type="PIRSF" id="PIRSF016661">
    <property type="entry name" value="BioY"/>
    <property type="match status" value="1"/>
</dbReference>
<evidence type="ECO:0000313" key="4">
    <source>
        <dbReference type="EMBL" id="GGD66771.1"/>
    </source>
</evidence>
<feature type="transmembrane region" description="Helical" evidence="3">
    <location>
        <begin position="58"/>
        <end position="83"/>
    </location>
</feature>
<feature type="transmembrane region" description="Helical" evidence="3">
    <location>
        <begin position="24"/>
        <end position="46"/>
    </location>
</feature>
<evidence type="ECO:0000256" key="1">
    <source>
        <dbReference type="ARBA" id="ARBA00010692"/>
    </source>
</evidence>